<feature type="domain" description="Ig-like" evidence="8">
    <location>
        <begin position="254"/>
        <end position="345"/>
    </location>
</feature>
<dbReference type="PANTHER" id="PTHR12231:SF222">
    <property type="entry name" value="V-SET AND IMMUNOGLOBULIN DOMAIN-CONTAINING PROTEIN 10"/>
    <property type="match status" value="1"/>
</dbReference>
<dbReference type="GO" id="GO:0043005">
    <property type="term" value="C:neuron projection"/>
    <property type="evidence" value="ECO:0007669"/>
    <property type="project" value="TreeGrafter"/>
</dbReference>
<reference evidence="9" key="3">
    <citation type="submission" date="2025-09" db="UniProtKB">
        <authorList>
            <consortium name="Ensembl"/>
        </authorList>
    </citation>
    <scope>IDENTIFICATION</scope>
</reference>
<dbReference type="Ensembl" id="ENSTNIT00000018916.1">
    <property type="protein sequence ID" value="ENSTNIP00000018689.1"/>
    <property type="gene ID" value="ENSTNIG00000015615.1"/>
</dbReference>
<dbReference type="Pfam" id="PF13927">
    <property type="entry name" value="Ig_3"/>
    <property type="match status" value="1"/>
</dbReference>
<keyword evidence="3" id="KW-1015">Disulfide bond</keyword>
<feature type="compositionally biased region" description="Low complexity" evidence="5">
    <location>
        <begin position="242"/>
        <end position="251"/>
    </location>
</feature>
<dbReference type="SMART" id="SM00409">
    <property type="entry name" value="IG"/>
    <property type="match status" value="2"/>
</dbReference>
<evidence type="ECO:0000256" key="2">
    <source>
        <dbReference type="ARBA" id="ARBA00022737"/>
    </source>
</evidence>
<keyword evidence="4" id="KW-0393">Immunoglobulin domain</keyword>
<feature type="region of interest" description="Disordered" evidence="5">
    <location>
        <begin position="229"/>
        <end position="261"/>
    </location>
</feature>
<dbReference type="Pfam" id="PF07679">
    <property type="entry name" value="I-set"/>
    <property type="match status" value="1"/>
</dbReference>
<dbReference type="Gene3D" id="2.60.40.10">
    <property type="entry name" value="Immunoglobulins"/>
    <property type="match status" value="2"/>
</dbReference>
<feature type="signal peptide" evidence="7">
    <location>
        <begin position="1"/>
        <end position="17"/>
    </location>
</feature>
<dbReference type="GeneTree" id="ENSGT00940000169299"/>
<dbReference type="SUPFAM" id="SSF48726">
    <property type="entry name" value="Immunoglobulin"/>
    <property type="match status" value="2"/>
</dbReference>
<dbReference type="InterPro" id="IPR003598">
    <property type="entry name" value="Ig_sub2"/>
</dbReference>
<dbReference type="InterPro" id="IPR051170">
    <property type="entry name" value="Neural/epithelial_adhesion"/>
</dbReference>
<keyword evidence="6" id="KW-0812">Transmembrane</keyword>
<reference evidence="9" key="2">
    <citation type="submission" date="2025-08" db="UniProtKB">
        <authorList>
            <consortium name="Ensembl"/>
        </authorList>
    </citation>
    <scope>IDENTIFICATION</scope>
</reference>
<evidence type="ECO:0000313" key="10">
    <source>
        <dbReference type="Proteomes" id="UP000007303"/>
    </source>
</evidence>
<evidence type="ECO:0000256" key="1">
    <source>
        <dbReference type="ARBA" id="ARBA00022729"/>
    </source>
</evidence>
<dbReference type="InterPro" id="IPR013098">
    <property type="entry name" value="Ig_I-set"/>
</dbReference>
<keyword evidence="10" id="KW-1185">Reference proteome</keyword>
<reference evidence="10" key="1">
    <citation type="journal article" date="2004" name="Nature">
        <title>Genome duplication in the teleost fish Tetraodon nigroviridis reveals the early vertebrate proto-karyotype.</title>
        <authorList>
            <person name="Jaillon O."/>
            <person name="Aury J.-M."/>
            <person name="Brunet F."/>
            <person name="Petit J.-L."/>
            <person name="Stange-Thomann N."/>
            <person name="Mauceli E."/>
            <person name="Bouneau L."/>
            <person name="Fischer C."/>
            <person name="Ozouf-Costaz C."/>
            <person name="Bernot A."/>
            <person name="Nicaud S."/>
            <person name="Jaffe D."/>
            <person name="Fisher S."/>
            <person name="Lutfalla G."/>
            <person name="Dossat C."/>
            <person name="Segurens B."/>
            <person name="Dasilva C."/>
            <person name="Salanoubat M."/>
            <person name="Levy M."/>
            <person name="Boudet N."/>
            <person name="Castellano S."/>
            <person name="Anthouard V."/>
            <person name="Jubin C."/>
            <person name="Castelli V."/>
            <person name="Katinka M."/>
            <person name="Vacherie B."/>
            <person name="Biemont C."/>
            <person name="Skalli Z."/>
            <person name="Cattolico L."/>
            <person name="Poulain J."/>
            <person name="De Berardinis V."/>
            <person name="Cruaud C."/>
            <person name="Duprat S."/>
            <person name="Brottier P."/>
            <person name="Coutanceau J.-P."/>
            <person name="Gouzy J."/>
            <person name="Parra G."/>
            <person name="Lardier G."/>
            <person name="Chapple C."/>
            <person name="McKernan K.J."/>
            <person name="McEwan P."/>
            <person name="Bosak S."/>
            <person name="Kellis M."/>
            <person name="Volff J.-N."/>
            <person name="Guigo R."/>
            <person name="Zody M.C."/>
            <person name="Mesirov J."/>
            <person name="Lindblad-Toh K."/>
            <person name="Birren B."/>
            <person name="Nusbaum C."/>
            <person name="Kahn D."/>
            <person name="Robinson-Rechavi M."/>
            <person name="Laudet V."/>
            <person name="Schachter V."/>
            <person name="Quetier F."/>
            <person name="Saurin W."/>
            <person name="Scarpelli C."/>
            <person name="Wincker P."/>
            <person name="Lander E.S."/>
            <person name="Weissenbach J."/>
            <person name="Roest Crollius H."/>
        </authorList>
    </citation>
    <scope>NUCLEOTIDE SEQUENCE [LARGE SCALE GENOMIC DNA]</scope>
</reference>
<dbReference type="STRING" id="99883.ENSTNIP00000018689"/>
<dbReference type="InParanoid" id="H3DDU6"/>
<dbReference type="SMART" id="SM00408">
    <property type="entry name" value="IGc2"/>
    <property type="match status" value="2"/>
</dbReference>
<dbReference type="HOGENOM" id="CLU_690718_0_0_1"/>
<dbReference type="InterPro" id="IPR007110">
    <property type="entry name" value="Ig-like_dom"/>
</dbReference>
<evidence type="ECO:0000259" key="8">
    <source>
        <dbReference type="PROSITE" id="PS50835"/>
    </source>
</evidence>
<evidence type="ECO:0000256" key="7">
    <source>
        <dbReference type="SAM" id="SignalP"/>
    </source>
</evidence>
<dbReference type="FunCoup" id="H3DDU6">
    <property type="interactions" value="835"/>
</dbReference>
<accession>H3DDU6</accession>
<dbReference type="PROSITE" id="PS50835">
    <property type="entry name" value="IG_LIKE"/>
    <property type="match status" value="2"/>
</dbReference>
<organism evidence="9 10">
    <name type="scientific">Tetraodon nigroviridis</name>
    <name type="common">Spotted green pufferfish</name>
    <name type="synonym">Chelonodon nigroviridis</name>
    <dbReference type="NCBI Taxonomy" id="99883"/>
    <lineage>
        <taxon>Eukaryota</taxon>
        <taxon>Metazoa</taxon>
        <taxon>Chordata</taxon>
        <taxon>Craniata</taxon>
        <taxon>Vertebrata</taxon>
        <taxon>Euteleostomi</taxon>
        <taxon>Actinopterygii</taxon>
        <taxon>Neopterygii</taxon>
        <taxon>Teleostei</taxon>
        <taxon>Neoteleostei</taxon>
        <taxon>Acanthomorphata</taxon>
        <taxon>Eupercaria</taxon>
        <taxon>Tetraodontiformes</taxon>
        <taxon>Tetradontoidea</taxon>
        <taxon>Tetraodontidae</taxon>
        <taxon>Tetraodon</taxon>
    </lineage>
</organism>
<dbReference type="InterPro" id="IPR013783">
    <property type="entry name" value="Ig-like_fold"/>
</dbReference>
<dbReference type="PANTHER" id="PTHR12231">
    <property type="entry name" value="CTX-RELATED TYPE I TRANSMEMBRANE PROTEIN"/>
    <property type="match status" value="1"/>
</dbReference>
<feature type="chain" id="PRO_5003583117" description="Ig-like domain-containing protein" evidence="7">
    <location>
        <begin position="18"/>
        <end position="399"/>
    </location>
</feature>
<keyword evidence="1 7" id="KW-0732">Signal</keyword>
<proteinExistence type="predicted"/>
<dbReference type="AlphaFoldDB" id="H3DDU6"/>
<name>H3DDU6_TETNG</name>
<protein>
    <recommendedName>
        <fullName evidence="8">Ig-like domain-containing protein</fullName>
    </recommendedName>
</protein>
<evidence type="ECO:0000256" key="6">
    <source>
        <dbReference type="SAM" id="Phobius"/>
    </source>
</evidence>
<dbReference type="Proteomes" id="UP000007303">
    <property type="component" value="Unassembled WGS sequence"/>
</dbReference>
<keyword evidence="6" id="KW-0472">Membrane</keyword>
<keyword evidence="6" id="KW-1133">Transmembrane helix</keyword>
<dbReference type="InterPro" id="IPR036179">
    <property type="entry name" value="Ig-like_dom_sf"/>
</dbReference>
<feature type="transmembrane region" description="Helical" evidence="6">
    <location>
        <begin position="351"/>
        <end position="372"/>
    </location>
</feature>
<keyword evidence="2" id="KW-0677">Repeat</keyword>
<evidence type="ECO:0000256" key="4">
    <source>
        <dbReference type="ARBA" id="ARBA00023319"/>
    </source>
</evidence>
<dbReference type="InterPro" id="IPR003599">
    <property type="entry name" value="Ig_sub"/>
</dbReference>
<evidence type="ECO:0000313" key="9">
    <source>
        <dbReference type="Ensembl" id="ENSTNIP00000018689.1"/>
    </source>
</evidence>
<feature type="domain" description="Ig-like" evidence="8">
    <location>
        <begin position="41"/>
        <end position="127"/>
    </location>
</feature>
<sequence>MILATLSFLHACWWATGEFSLRAVLQGTQVGPGAASRCFFPRLPPSQPLFGAEGSGEPTLTVAAGDVVRLPCSSGVPTPRSTTWTKDGREVVAGGGPGQRLTLLPDGTLNIAEVTPGDEGSYLCSSTLQDNSTFWTQVRLLVTSDPENLTTSVAPGSALANGTLFVLRGSDVSFNCSTSSRSARRLAWTFGGAAASNGSLVSTVGASLDFRIAAVQPGPSGPLRLQVPGHRRSAGGQGQRGAAGLLGRARSPSPPLPKGEPLVMVQKGDSITLTCTEEESTPPANTTWRKGLLQEAVVPGFKYTLAEEGPVRRLTIHNVSGDDQGVYFCRSENLLGVRELEVYLTVRTSSAYTGVIIGVFVAAVIVASPIVFAKSLYSNRHRVCLGNLSKSFHQATETS</sequence>
<evidence type="ECO:0000256" key="5">
    <source>
        <dbReference type="SAM" id="MobiDB-lite"/>
    </source>
</evidence>
<evidence type="ECO:0000256" key="3">
    <source>
        <dbReference type="ARBA" id="ARBA00023157"/>
    </source>
</evidence>